<sequence length="124" mass="12944">MLAMAVHFRVLLLLLLHAWHDRRAGAAGFGASSCQMNHAHKLGYSGGGGGGGEASSSSTKSEVRSAASREWESKKTKRTRRGGSRSAAAAAAALASGCSASKAAGVFQVRQKKISVLLLEKKKY</sequence>
<name>A0A0P0VEL7_ORYSJ</name>
<reference evidence="4" key="1">
    <citation type="journal article" date="2005" name="Nature">
        <title>The map-based sequence of the rice genome.</title>
        <authorList>
            <consortium name="International rice genome sequencing project (IRGSP)"/>
            <person name="Matsumoto T."/>
            <person name="Wu J."/>
            <person name="Kanamori H."/>
            <person name="Katayose Y."/>
            <person name="Fujisawa M."/>
            <person name="Namiki N."/>
            <person name="Mizuno H."/>
            <person name="Yamamoto K."/>
            <person name="Antonio B.A."/>
            <person name="Baba T."/>
            <person name="Sakata K."/>
            <person name="Nagamura Y."/>
            <person name="Aoki H."/>
            <person name="Arikawa K."/>
            <person name="Arita K."/>
            <person name="Bito T."/>
            <person name="Chiden Y."/>
            <person name="Fujitsuka N."/>
            <person name="Fukunaka R."/>
            <person name="Hamada M."/>
            <person name="Harada C."/>
            <person name="Hayashi A."/>
            <person name="Hijishita S."/>
            <person name="Honda M."/>
            <person name="Hosokawa S."/>
            <person name="Ichikawa Y."/>
            <person name="Idonuma A."/>
            <person name="Iijima M."/>
            <person name="Ikeda M."/>
            <person name="Ikeno M."/>
            <person name="Ito K."/>
            <person name="Ito S."/>
            <person name="Ito T."/>
            <person name="Ito Y."/>
            <person name="Ito Y."/>
            <person name="Iwabuchi A."/>
            <person name="Kamiya K."/>
            <person name="Karasawa W."/>
            <person name="Kurita K."/>
            <person name="Katagiri S."/>
            <person name="Kikuta A."/>
            <person name="Kobayashi H."/>
            <person name="Kobayashi N."/>
            <person name="Machita K."/>
            <person name="Maehara T."/>
            <person name="Masukawa M."/>
            <person name="Mizubayashi T."/>
            <person name="Mukai Y."/>
            <person name="Nagasaki H."/>
            <person name="Nagata Y."/>
            <person name="Naito S."/>
            <person name="Nakashima M."/>
            <person name="Nakama Y."/>
            <person name="Nakamichi Y."/>
            <person name="Nakamura M."/>
            <person name="Meguro A."/>
            <person name="Negishi M."/>
            <person name="Ohta I."/>
            <person name="Ohta T."/>
            <person name="Okamoto M."/>
            <person name="Ono N."/>
            <person name="Saji S."/>
            <person name="Sakaguchi M."/>
            <person name="Sakai K."/>
            <person name="Shibata M."/>
            <person name="Shimokawa T."/>
            <person name="Song J."/>
            <person name="Takazaki Y."/>
            <person name="Terasawa K."/>
            <person name="Tsugane M."/>
            <person name="Tsuji K."/>
            <person name="Ueda S."/>
            <person name="Waki K."/>
            <person name="Yamagata H."/>
            <person name="Yamamoto M."/>
            <person name="Yamamoto S."/>
            <person name="Yamane H."/>
            <person name="Yoshiki S."/>
            <person name="Yoshihara R."/>
            <person name="Yukawa K."/>
            <person name="Zhong H."/>
            <person name="Yano M."/>
            <person name="Yuan Q."/>
            <person name="Ouyang S."/>
            <person name="Liu J."/>
            <person name="Jones K.M."/>
            <person name="Gansberger K."/>
            <person name="Moffat K."/>
            <person name="Hill J."/>
            <person name="Bera J."/>
            <person name="Fadrosh D."/>
            <person name="Jin S."/>
            <person name="Johri S."/>
            <person name="Kim M."/>
            <person name="Overton L."/>
            <person name="Reardon M."/>
            <person name="Tsitrin T."/>
            <person name="Vuong H."/>
            <person name="Weaver B."/>
            <person name="Ciecko A."/>
            <person name="Tallon L."/>
            <person name="Jackson J."/>
            <person name="Pai G."/>
            <person name="Aken S.V."/>
            <person name="Utterback T."/>
            <person name="Reidmuller S."/>
            <person name="Feldblyum T."/>
            <person name="Hsiao J."/>
            <person name="Zismann V."/>
            <person name="Iobst S."/>
            <person name="de Vazeille A.R."/>
            <person name="Buell C.R."/>
            <person name="Ying K."/>
            <person name="Li Y."/>
            <person name="Lu T."/>
            <person name="Huang Y."/>
            <person name="Zhao Q."/>
            <person name="Feng Q."/>
            <person name="Zhang L."/>
            <person name="Zhu J."/>
            <person name="Weng Q."/>
            <person name="Mu J."/>
            <person name="Lu Y."/>
            <person name="Fan D."/>
            <person name="Liu Y."/>
            <person name="Guan J."/>
            <person name="Zhang Y."/>
            <person name="Yu S."/>
            <person name="Liu X."/>
            <person name="Zhang Y."/>
            <person name="Hong G."/>
            <person name="Han B."/>
            <person name="Choisne N."/>
            <person name="Demange N."/>
            <person name="Orjeda G."/>
            <person name="Samain S."/>
            <person name="Cattolico L."/>
            <person name="Pelletier E."/>
            <person name="Couloux A."/>
            <person name="Segurens B."/>
            <person name="Wincker P."/>
            <person name="D'Hont A."/>
            <person name="Scarpelli C."/>
            <person name="Weissenbach J."/>
            <person name="Salanoubat M."/>
            <person name="Quetier F."/>
            <person name="Yu Y."/>
            <person name="Kim H.R."/>
            <person name="Rambo T."/>
            <person name="Currie J."/>
            <person name="Collura K."/>
            <person name="Luo M."/>
            <person name="Yang T."/>
            <person name="Ammiraju J.S.S."/>
            <person name="Engler F."/>
            <person name="Soderlund C."/>
            <person name="Wing R.A."/>
            <person name="Palmer L.E."/>
            <person name="de la Bastide M."/>
            <person name="Spiegel L."/>
            <person name="Nascimento L."/>
            <person name="Zutavern T."/>
            <person name="O'Shaughnessy A."/>
            <person name="Dike S."/>
            <person name="Dedhia N."/>
            <person name="Preston R."/>
            <person name="Balija V."/>
            <person name="McCombie W.R."/>
            <person name="Chow T."/>
            <person name="Chen H."/>
            <person name="Chung M."/>
            <person name="Chen C."/>
            <person name="Shaw J."/>
            <person name="Wu H."/>
            <person name="Hsiao K."/>
            <person name="Chao Y."/>
            <person name="Chu M."/>
            <person name="Cheng C."/>
            <person name="Hour A."/>
            <person name="Lee P."/>
            <person name="Lin S."/>
            <person name="Lin Y."/>
            <person name="Liou J."/>
            <person name="Liu S."/>
            <person name="Hsing Y."/>
            <person name="Raghuvanshi S."/>
            <person name="Mohanty A."/>
            <person name="Bharti A.K."/>
            <person name="Gaur A."/>
            <person name="Gupta V."/>
            <person name="Kumar D."/>
            <person name="Ravi V."/>
            <person name="Vij S."/>
            <person name="Kapur A."/>
            <person name="Khurana P."/>
            <person name="Khurana P."/>
            <person name="Khurana J.P."/>
            <person name="Tyagi A.K."/>
            <person name="Gaikwad K."/>
            <person name="Singh A."/>
            <person name="Dalal V."/>
            <person name="Srivastava S."/>
            <person name="Dixit A."/>
            <person name="Pal A.K."/>
            <person name="Ghazi I.A."/>
            <person name="Yadav M."/>
            <person name="Pandit A."/>
            <person name="Bhargava A."/>
            <person name="Sureshbabu K."/>
            <person name="Batra K."/>
            <person name="Sharma T.R."/>
            <person name="Mohapatra T."/>
            <person name="Singh N.K."/>
            <person name="Messing J."/>
            <person name="Nelson A.B."/>
            <person name="Fuks G."/>
            <person name="Kavchok S."/>
            <person name="Keizer G."/>
            <person name="Linton E."/>
            <person name="Llaca V."/>
            <person name="Song R."/>
            <person name="Tanyolac B."/>
            <person name="Young S."/>
            <person name="Ho-Il K."/>
            <person name="Hahn J.H."/>
            <person name="Sangsakoo G."/>
            <person name="Vanavichit A."/>
            <person name="de Mattos Luiz.A.T."/>
            <person name="Zimmer P.D."/>
            <person name="Malone G."/>
            <person name="Dellagostin O."/>
            <person name="de Oliveira A.C."/>
            <person name="Bevan M."/>
            <person name="Bancroft I."/>
            <person name="Minx P."/>
            <person name="Cordum H."/>
            <person name="Wilson R."/>
            <person name="Cheng Z."/>
            <person name="Jin W."/>
            <person name="Jiang J."/>
            <person name="Leong S.A."/>
            <person name="Iwama H."/>
            <person name="Gojobori T."/>
            <person name="Itoh T."/>
            <person name="Niimura Y."/>
            <person name="Fujii Y."/>
            <person name="Habara T."/>
            <person name="Sakai H."/>
            <person name="Sato Y."/>
            <person name="Wilson G."/>
            <person name="Kumar K."/>
            <person name="McCouch S."/>
            <person name="Juretic N."/>
            <person name="Hoen D."/>
            <person name="Wright S."/>
            <person name="Bruskiewich R."/>
            <person name="Bureau T."/>
            <person name="Miyao A."/>
            <person name="Hirochika H."/>
            <person name="Nishikawa T."/>
            <person name="Kadowaki K."/>
            <person name="Sugiura M."/>
            <person name="Burr B."/>
            <person name="Sasaki T."/>
        </authorList>
    </citation>
    <scope>NUCLEOTIDE SEQUENCE [LARGE SCALE GENOMIC DNA]</scope>
    <source>
        <strain evidence="4">cv. Nipponbare</strain>
    </source>
</reference>
<feature type="chain" id="PRO_5006056304" evidence="2">
    <location>
        <begin position="27"/>
        <end position="124"/>
    </location>
</feature>
<dbReference type="AlphaFoldDB" id="A0A0P0VEL7"/>
<reference evidence="3 4" key="3">
    <citation type="journal article" date="2013" name="Rice">
        <title>Improvement of the Oryza sativa Nipponbare reference genome using next generation sequence and optical map data.</title>
        <authorList>
            <person name="Kawahara Y."/>
            <person name="de la Bastide M."/>
            <person name="Hamilton J.P."/>
            <person name="Kanamori H."/>
            <person name="McCombie W.R."/>
            <person name="Ouyang S."/>
            <person name="Schwartz D.C."/>
            <person name="Tanaka T."/>
            <person name="Wu J."/>
            <person name="Zhou S."/>
            <person name="Childs K.L."/>
            <person name="Davidson R.M."/>
            <person name="Lin H."/>
            <person name="Quesada-Ocampo L."/>
            <person name="Vaillancourt B."/>
            <person name="Sakai H."/>
            <person name="Lee S.S."/>
            <person name="Kim J."/>
            <person name="Numa H."/>
            <person name="Itoh T."/>
            <person name="Buell C.R."/>
            <person name="Matsumoto T."/>
        </authorList>
    </citation>
    <scope>NUCLEOTIDE SEQUENCE [LARGE SCALE GENOMIC DNA]</scope>
    <source>
        <strain evidence="4">cv. Nipponbare</strain>
    </source>
</reference>
<evidence type="ECO:0000313" key="3">
    <source>
        <dbReference type="EMBL" id="BAS76923.1"/>
    </source>
</evidence>
<feature type="compositionally biased region" description="Basic and acidic residues" evidence="1">
    <location>
        <begin position="61"/>
        <end position="74"/>
    </location>
</feature>
<feature type="signal peptide" evidence="2">
    <location>
        <begin position="1"/>
        <end position="26"/>
    </location>
</feature>
<evidence type="ECO:0000256" key="1">
    <source>
        <dbReference type="SAM" id="MobiDB-lite"/>
    </source>
</evidence>
<dbReference type="InParanoid" id="A0A0P0VEL7"/>
<keyword evidence="2" id="KW-0732">Signal</keyword>
<dbReference type="Proteomes" id="UP000059680">
    <property type="component" value="Chromosome 2"/>
</dbReference>
<evidence type="ECO:0000256" key="2">
    <source>
        <dbReference type="SAM" id="SignalP"/>
    </source>
</evidence>
<reference evidence="3 4" key="2">
    <citation type="journal article" date="2013" name="Plant Cell Physiol.">
        <title>Rice Annotation Project Database (RAP-DB): an integrative and interactive database for rice genomics.</title>
        <authorList>
            <person name="Sakai H."/>
            <person name="Lee S.S."/>
            <person name="Tanaka T."/>
            <person name="Numa H."/>
            <person name="Kim J."/>
            <person name="Kawahara Y."/>
            <person name="Wakimoto H."/>
            <person name="Yang C.C."/>
            <person name="Iwamoto M."/>
            <person name="Abe T."/>
            <person name="Yamada Y."/>
            <person name="Muto A."/>
            <person name="Inokuchi H."/>
            <person name="Ikemura T."/>
            <person name="Matsumoto T."/>
            <person name="Sasaki T."/>
            <person name="Itoh T."/>
        </authorList>
    </citation>
    <scope>NUCLEOTIDE SEQUENCE [LARGE SCALE GENOMIC DNA]</scope>
    <source>
        <strain evidence="4">cv. Nipponbare</strain>
    </source>
</reference>
<evidence type="ECO:0000313" key="4">
    <source>
        <dbReference type="Proteomes" id="UP000059680"/>
    </source>
</evidence>
<gene>
    <name evidence="3" type="ordered locus">Os02g0141150</name>
    <name evidence="3" type="ORF">OSNPB_020141150</name>
</gene>
<organism evidence="3 4">
    <name type="scientific">Oryza sativa subsp. japonica</name>
    <name type="common">Rice</name>
    <dbReference type="NCBI Taxonomy" id="39947"/>
    <lineage>
        <taxon>Eukaryota</taxon>
        <taxon>Viridiplantae</taxon>
        <taxon>Streptophyta</taxon>
        <taxon>Embryophyta</taxon>
        <taxon>Tracheophyta</taxon>
        <taxon>Spermatophyta</taxon>
        <taxon>Magnoliopsida</taxon>
        <taxon>Liliopsida</taxon>
        <taxon>Poales</taxon>
        <taxon>Poaceae</taxon>
        <taxon>BOP clade</taxon>
        <taxon>Oryzoideae</taxon>
        <taxon>Oryzeae</taxon>
        <taxon>Oryzinae</taxon>
        <taxon>Oryza</taxon>
        <taxon>Oryza sativa</taxon>
    </lineage>
</organism>
<dbReference type="EMBL" id="AP014958">
    <property type="protein sequence ID" value="BAS76923.1"/>
    <property type="molecule type" value="Genomic_DNA"/>
</dbReference>
<proteinExistence type="predicted"/>
<dbReference type="PaxDb" id="39947-A0A0P0VEL7"/>
<accession>A0A0P0VEL7</accession>
<protein>
    <submittedName>
        <fullName evidence="3">Os02g0141150 protein</fullName>
    </submittedName>
</protein>
<feature type="region of interest" description="Disordered" evidence="1">
    <location>
        <begin position="45"/>
        <end position="86"/>
    </location>
</feature>
<keyword evidence="4" id="KW-1185">Reference proteome</keyword>